<dbReference type="Proteomes" id="UP000231379">
    <property type="component" value="Unassembled WGS sequence"/>
</dbReference>
<evidence type="ECO:0000256" key="1">
    <source>
        <dbReference type="SAM" id="Phobius"/>
    </source>
</evidence>
<keyword evidence="1" id="KW-0472">Membrane</keyword>
<comment type="caution">
    <text evidence="2">The sequence shown here is derived from an EMBL/GenBank/DDBJ whole genome shotgun (WGS) entry which is preliminary data.</text>
</comment>
<feature type="transmembrane region" description="Helical" evidence="1">
    <location>
        <begin position="101"/>
        <end position="122"/>
    </location>
</feature>
<evidence type="ECO:0000313" key="3">
    <source>
        <dbReference type="Proteomes" id="UP000231379"/>
    </source>
</evidence>
<sequence>MTSSSLLRACTAAGVGALVFLALPLVLAAQEDRSEELHASIRAAILADPRSADMSDEEIAILVNALAAEAEAQGVVHEYLPDPGPVFLEGEAVQPSAAGRIGGVLVLLILGLAVVVLGWYVLRRLGRGEEGTISDTPDAPPSATAPTV</sequence>
<keyword evidence="1" id="KW-0812">Transmembrane</keyword>
<proteinExistence type="predicted"/>
<gene>
    <name evidence="2" type="ORF">COU20_00630</name>
</gene>
<dbReference type="AlphaFoldDB" id="A0A2H0U8T7"/>
<accession>A0A2H0U8T7</accession>
<organism evidence="2 3">
    <name type="scientific">Candidatus Kaiserbacteria bacterium CG10_big_fil_rev_8_21_14_0_10_59_10</name>
    <dbReference type="NCBI Taxonomy" id="1974612"/>
    <lineage>
        <taxon>Bacteria</taxon>
        <taxon>Candidatus Kaiseribacteriota</taxon>
    </lineage>
</organism>
<evidence type="ECO:0000313" key="2">
    <source>
        <dbReference type="EMBL" id="PIR82819.1"/>
    </source>
</evidence>
<dbReference type="EMBL" id="PFBM01000005">
    <property type="protein sequence ID" value="PIR82819.1"/>
    <property type="molecule type" value="Genomic_DNA"/>
</dbReference>
<protein>
    <submittedName>
        <fullName evidence="2">Uncharacterized protein</fullName>
    </submittedName>
</protein>
<name>A0A2H0U8T7_9BACT</name>
<keyword evidence="1" id="KW-1133">Transmembrane helix</keyword>
<reference evidence="3" key="1">
    <citation type="submission" date="2017-09" db="EMBL/GenBank/DDBJ databases">
        <title>Depth-based differentiation of microbial function through sediment-hosted aquifers and enrichment of novel symbionts in the deep terrestrial subsurface.</title>
        <authorList>
            <person name="Probst A.J."/>
            <person name="Ladd B."/>
            <person name="Jarett J.K."/>
            <person name="Geller-Mcgrath D.E."/>
            <person name="Sieber C.M.K."/>
            <person name="Emerson J.B."/>
            <person name="Anantharaman K."/>
            <person name="Thomas B.C."/>
            <person name="Malmstrom R."/>
            <person name="Stieglmeier M."/>
            <person name="Klingl A."/>
            <person name="Woyke T."/>
            <person name="Ryan C.M."/>
            <person name="Banfield J.F."/>
        </authorList>
    </citation>
    <scope>NUCLEOTIDE SEQUENCE [LARGE SCALE GENOMIC DNA]</scope>
</reference>